<feature type="repeat" description="PPR" evidence="3">
    <location>
        <begin position="172"/>
        <end position="206"/>
    </location>
</feature>
<feature type="repeat" description="PPR" evidence="3">
    <location>
        <begin position="312"/>
        <end position="346"/>
    </location>
</feature>
<dbReference type="Gramene" id="KVI11334">
    <property type="protein sequence ID" value="KVI11334"/>
    <property type="gene ID" value="Ccrd_010250"/>
</dbReference>
<sequence>MLITVTISTSIRKQLSSKGFSQIRYFSIIRPEKAPENKQEPEIERPIHEDVFKSGQKLGSFKVGDPTFYSLIENFSKTGDLISLAKVFNQMKRERRVFIERNFILVFKAYGKAKKAENALDLFDKMWVEYQCRPSVRSFNSVINVAIQEGLFSRALEFYSSVVIRDKRVLPNVLTYNLILKVLCRLRLIDRAIETFREMPVRKCTPDVFTYCTLMDGLCKEDRIDEAVCLLDEMQVEGCFPTAVTFNVLINGLCKKGDLARAANVVENMFLKGCVPNEATYNTLIHGLCLKGKLEKAVSLLDRMVRNKCIPNDVTYGTIINGLVKQGRAVDGAHMLVSMEERGLKANQYVYSTLISGLFKEGKPKEALNMWKEMISKGCKPNTVLYGTLIDGLCGEMKPDEAKDVLLEMDKVGCKPNAFIYSSLMKGFFNMGNSDKALSLWKEVASNDCVQNEVCYSVLIHGLCSDGKLEEARMFWEEMLLNGYRPDVVAYSSLIHGLCSDGFVEEGLKLFNEMLCAGSGSQPDIITYNILSNALCKHGRISHAIDLLNNMLDRGCDPDLVTCNIFLKTLKEHTNGSQDGSEFLEELVLRLHKRRQVAGASKIIEVMLQKYLTPKTSTWEIVIQELCKPKKVIGGSMWFSESLFLVQSWAKDESTLKLALQSLKHYPQPFWLALFVEGTLFTKAKLLAAQDSIVNGVALSQMKSFVPAIIDMTVSIPKDSTPPTMLWLFKGQSSVIHVKVTRHSMKDVPESDEAVAQWCKDKFIVKWSDLLSSWKGLTFTAVGLAIVTILMHILIQFSQLEHSTPTKVSPVSSSNGTVLATFQRFPTMMLMVALSKGCGGFDFSSSAIVGSNHGGFVAHDRGGSDGGMVWFGCFSIVLVLHYKRND</sequence>
<reference evidence="5 6" key="1">
    <citation type="journal article" date="2016" name="Sci. Rep.">
        <title>The genome sequence of the outbreeding globe artichoke constructed de novo incorporating a phase-aware low-pass sequencing strategy of F1 progeny.</title>
        <authorList>
            <person name="Scaglione D."/>
            <person name="Reyes-Chin-Wo S."/>
            <person name="Acquadro A."/>
            <person name="Froenicke L."/>
            <person name="Portis E."/>
            <person name="Beitel C."/>
            <person name="Tirone M."/>
            <person name="Mauro R."/>
            <person name="Lo Monaco A."/>
            <person name="Mauromicale G."/>
            <person name="Faccioli P."/>
            <person name="Cattivelli L."/>
            <person name="Rieseberg L."/>
            <person name="Michelmore R."/>
            <person name="Lanteri S."/>
        </authorList>
    </citation>
    <scope>NUCLEOTIDE SEQUENCE [LARGE SCALE GENOMIC DNA]</scope>
    <source>
        <strain evidence="5">2C</strain>
    </source>
</reference>
<dbReference type="STRING" id="59895.A0A103YLL1"/>
<feature type="repeat" description="PPR" evidence="3">
    <location>
        <begin position="277"/>
        <end position="311"/>
    </location>
</feature>
<dbReference type="PANTHER" id="PTHR47938:SF35">
    <property type="entry name" value="PENTATRICOPEPTIDE REPEAT-CONTAINING PROTEIN 4, MITOCHONDRIAL-RELATED"/>
    <property type="match status" value="1"/>
</dbReference>
<keyword evidence="6" id="KW-1185">Reference proteome</keyword>
<dbReference type="SUPFAM" id="SSF81901">
    <property type="entry name" value="HCP-like"/>
    <property type="match status" value="1"/>
</dbReference>
<evidence type="ECO:0000313" key="6">
    <source>
        <dbReference type="Proteomes" id="UP000243975"/>
    </source>
</evidence>
<dbReference type="NCBIfam" id="TIGR00756">
    <property type="entry name" value="PPR"/>
    <property type="match status" value="11"/>
</dbReference>
<feature type="repeat" description="PPR" evidence="3">
    <location>
        <begin position="382"/>
        <end position="416"/>
    </location>
</feature>
<dbReference type="GO" id="GO:0003729">
    <property type="term" value="F:mRNA binding"/>
    <property type="evidence" value="ECO:0007669"/>
    <property type="project" value="TreeGrafter"/>
</dbReference>
<dbReference type="Proteomes" id="UP000243975">
    <property type="component" value="Unassembled WGS sequence"/>
</dbReference>
<feature type="repeat" description="PPR" evidence="3">
    <location>
        <begin position="207"/>
        <end position="241"/>
    </location>
</feature>
<feature type="repeat" description="PPR" evidence="3">
    <location>
        <begin position="487"/>
        <end position="521"/>
    </location>
</feature>
<organism evidence="5 6">
    <name type="scientific">Cynara cardunculus var. scolymus</name>
    <name type="common">Globe artichoke</name>
    <name type="synonym">Cynara scolymus</name>
    <dbReference type="NCBI Taxonomy" id="59895"/>
    <lineage>
        <taxon>Eukaryota</taxon>
        <taxon>Viridiplantae</taxon>
        <taxon>Streptophyta</taxon>
        <taxon>Embryophyta</taxon>
        <taxon>Tracheophyta</taxon>
        <taxon>Spermatophyta</taxon>
        <taxon>Magnoliopsida</taxon>
        <taxon>eudicotyledons</taxon>
        <taxon>Gunneridae</taxon>
        <taxon>Pentapetalae</taxon>
        <taxon>asterids</taxon>
        <taxon>campanulids</taxon>
        <taxon>Asterales</taxon>
        <taxon>Asteraceae</taxon>
        <taxon>Carduoideae</taxon>
        <taxon>Cardueae</taxon>
        <taxon>Carduinae</taxon>
        <taxon>Cynara</taxon>
    </lineage>
</organism>
<dbReference type="CDD" id="cd07990">
    <property type="entry name" value="LPLAT_LCLAT1-like"/>
    <property type="match status" value="1"/>
</dbReference>
<evidence type="ECO:0000313" key="5">
    <source>
        <dbReference type="EMBL" id="KVI11334.1"/>
    </source>
</evidence>
<dbReference type="AlphaFoldDB" id="A0A103YLL1"/>
<comment type="caution">
    <text evidence="5">The sequence shown here is derived from an EMBL/GenBank/DDBJ whole genome shotgun (WGS) entry which is preliminary data.</text>
</comment>
<dbReference type="GO" id="GO:0016024">
    <property type="term" value="P:CDP-diacylglycerol biosynthetic process"/>
    <property type="evidence" value="ECO:0007669"/>
    <property type="project" value="UniProtKB-UniPathway"/>
</dbReference>
<evidence type="ECO:0000256" key="2">
    <source>
        <dbReference type="ARBA" id="ARBA00022737"/>
    </source>
</evidence>
<dbReference type="Pfam" id="PF12854">
    <property type="entry name" value="PPR_1"/>
    <property type="match status" value="1"/>
</dbReference>
<dbReference type="OMA" id="YQLFREM"/>
<feature type="repeat" description="PPR" evidence="3">
    <location>
        <begin position="524"/>
        <end position="558"/>
    </location>
</feature>
<dbReference type="Gene3D" id="1.25.40.10">
    <property type="entry name" value="Tetratricopeptide repeat domain"/>
    <property type="match status" value="5"/>
</dbReference>
<dbReference type="PANTHER" id="PTHR47938">
    <property type="entry name" value="RESPIRATORY COMPLEX I CHAPERONE (CIA84), PUTATIVE (AFU_ORTHOLOGUE AFUA_2G06020)-RELATED"/>
    <property type="match status" value="1"/>
</dbReference>
<gene>
    <name evidence="5" type="ORF">Ccrd_010250</name>
</gene>
<dbReference type="Pfam" id="PF01535">
    <property type="entry name" value="PPR"/>
    <property type="match status" value="2"/>
</dbReference>
<evidence type="ECO:0000256" key="3">
    <source>
        <dbReference type="PROSITE-ProRule" id="PRU00708"/>
    </source>
</evidence>
<dbReference type="InterPro" id="IPR002885">
    <property type="entry name" value="PPR_rpt"/>
</dbReference>
<dbReference type="Pfam" id="PF16076">
    <property type="entry name" value="Acyltransf_C"/>
    <property type="match status" value="1"/>
</dbReference>
<dbReference type="InterPro" id="IPR032098">
    <property type="entry name" value="Acyltransf_C"/>
</dbReference>
<name>A0A103YLL1_CYNCS</name>
<feature type="repeat" description="PPR" evidence="3">
    <location>
        <begin position="452"/>
        <end position="486"/>
    </location>
</feature>
<dbReference type="UniPathway" id="UPA00557">
    <property type="reaction ID" value="UER00613"/>
</dbReference>
<proteinExistence type="inferred from homology"/>
<dbReference type="Pfam" id="PF13041">
    <property type="entry name" value="PPR_2"/>
    <property type="match status" value="5"/>
</dbReference>
<dbReference type="EMBL" id="LEKV01000326">
    <property type="protein sequence ID" value="KVI11334.1"/>
    <property type="molecule type" value="Genomic_DNA"/>
</dbReference>
<feature type="repeat" description="PPR" evidence="3">
    <location>
        <begin position="347"/>
        <end position="381"/>
    </location>
</feature>
<feature type="repeat" description="PPR" evidence="3">
    <location>
        <begin position="417"/>
        <end position="451"/>
    </location>
</feature>
<protein>
    <submittedName>
        <fullName evidence="5">Pentatricopeptide repeat-containing protein</fullName>
    </submittedName>
</protein>
<evidence type="ECO:0000259" key="4">
    <source>
        <dbReference type="Pfam" id="PF16076"/>
    </source>
</evidence>
<accession>A0A103YLL1</accession>
<feature type="repeat" description="PPR" evidence="3">
    <location>
        <begin position="242"/>
        <end position="276"/>
    </location>
</feature>
<comment type="similarity">
    <text evidence="1">Belongs to the PPR family. P subfamily.</text>
</comment>
<keyword evidence="2" id="KW-0677">Repeat</keyword>
<evidence type="ECO:0000256" key="1">
    <source>
        <dbReference type="ARBA" id="ARBA00007626"/>
    </source>
</evidence>
<dbReference type="PROSITE" id="PS51375">
    <property type="entry name" value="PPR"/>
    <property type="match status" value="11"/>
</dbReference>
<feature type="domain" description="Acyltransferase C-terminal" evidence="4">
    <location>
        <begin position="728"/>
        <end position="766"/>
    </location>
</feature>
<dbReference type="InterPro" id="IPR011990">
    <property type="entry name" value="TPR-like_helical_dom_sf"/>
</dbReference>